<evidence type="ECO:0000313" key="2">
    <source>
        <dbReference type="Proteomes" id="UP000438429"/>
    </source>
</evidence>
<name>A0A6A4TD88_SCOMX</name>
<reference evidence="1 2" key="1">
    <citation type="submission" date="2019-06" db="EMBL/GenBank/DDBJ databases">
        <title>Draft genomes of female and male turbot (Scophthalmus maximus).</title>
        <authorList>
            <person name="Xu H."/>
            <person name="Xu X.-W."/>
            <person name="Shao C."/>
            <person name="Chen S."/>
        </authorList>
    </citation>
    <scope>NUCLEOTIDE SEQUENCE [LARGE SCALE GENOMIC DNA]</scope>
    <source>
        <strain evidence="1">Ysfricsl-2016a</strain>
        <tissue evidence="1">Blood</tissue>
    </source>
</reference>
<sequence>MKISTAKPPSEKPGDRLEGIEKVMCVFGDLPNGKFSLNNNHVGENQTYNEMDDKWYKCIGLTIQIVIQHVCSCEVYVLNKKGPNLTSVLSINKSCQLCGCREVVFFGAQQDVLFTLAQQGKLAGTARQLNQDIVNF</sequence>
<dbReference type="Proteomes" id="UP000438429">
    <property type="component" value="Unassembled WGS sequence"/>
</dbReference>
<organism evidence="1 2">
    <name type="scientific">Scophthalmus maximus</name>
    <name type="common">Turbot</name>
    <name type="synonym">Psetta maxima</name>
    <dbReference type="NCBI Taxonomy" id="52904"/>
    <lineage>
        <taxon>Eukaryota</taxon>
        <taxon>Metazoa</taxon>
        <taxon>Chordata</taxon>
        <taxon>Craniata</taxon>
        <taxon>Vertebrata</taxon>
        <taxon>Euteleostomi</taxon>
        <taxon>Actinopterygii</taxon>
        <taxon>Neopterygii</taxon>
        <taxon>Teleostei</taxon>
        <taxon>Neoteleostei</taxon>
        <taxon>Acanthomorphata</taxon>
        <taxon>Carangaria</taxon>
        <taxon>Pleuronectiformes</taxon>
        <taxon>Pleuronectoidei</taxon>
        <taxon>Scophthalmidae</taxon>
        <taxon>Scophthalmus</taxon>
    </lineage>
</organism>
<accession>A0A6A4TD88</accession>
<dbReference type="AlphaFoldDB" id="A0A6A4TD88"/>
<protein>
    <submittedName>
        <fullName evidence="1">Uncharacterized protein</fullName>
    </submittedName>
</protein>
<proteinExistence type="predicted"/>
<dbReference type="EMBL" id="VEVO01000006">
    <property type="protein sequence ID" value="KAF0041144.1"/>
    <property type="molecule type" value="Genomic_DNA"/>
</dbReference>
<comment type="caution">
    <text evidence="1">The sequence shown here is derived from an EMBL/GenBank/DDBJ whole genome shotgun (WGS) entry which is preliminary data.</text>
</comment>
<evidence type="ECO:0000313" key="1">
    <source>
        <dbReference type="EMBL" id="KAF0041144.1"/>
    </source>
</evidence>
<gene>
    <name evidence="1" type="ORF">F2P81_007042</name>
</gene>